<feature type="compositionally biased region" description="Polar residues" evidence="1">
    <location>
        <begin position="21"/>
        <end position="30"/>
    </location>
</feature>
<reference evidence="2" key="2">
    <citation type="journal article" date="2015" name="Data Brief">
        <title>Shoot transcriptome of the giant reed, Arundo donax.</title>
        <authorList>
            <person name="Barrero R.A."/>
            <person name="Guerrero F.D."/>
            <person name="Moolhuijzen P."/>
            <person name="Goolsby J.A."/>
            <person name="Tidwell J."/>
            <person name="Bellgard S.E."/>
            <person name="Bellgard M.I."/>
        </authorList>
    </citation>
    <scope>NUCLEOTIDE SEQUENCE</scope>
    <source>
        <tissue evidence="2">Shoot tissue taken approximately 20 cm above the soil surface</tissue>
    </source>
</reference>
<reference evidence="2" key="1">
    <citation type="submission" date="2014-09" db="EMBL/GenBank/DDBJ databases">
        <authorList>
            <person name="Magalhaes I.L.F."/>
            <person name="Oliveira U."/>
            <person name="Santos F.R."/>
            <person name="Vidigal T.H.D.A."/>
            <person name="Brescovit A.D."/>
            <person name="Santos A.J."/>
        </authorList>
    </citation>
    <scope>NUCLEOTIDE SEQUENCE</scope>
    <source>
        <tissue evidence="2">Shoot tissue taken approximately 20 cm above the soil surface</tissue>
    </source>
</reference>
<name>A0A0A9EX43_ARUDO</name>
<dbReference type="AlphaFoldDB" id="A0A0A9EX43"/>
<feature type="region of interest" description="Disordered" evidence="1">
    <location>
        <begin position="1"/>
        <end position="30"/>
    </location>
</feature>
<proteinExistence type="predicted"/>
<feature type="compositionally biased region" description="Basic and acidic residues" evidence="1">
    <location>
        <begin position="8"/>
        <end position="18"/>
    </location>
</feature>
<accession>A0A0A9EX43</accession>
<evidence type="ECO:0000313" key="2">
    <source>
        <dbReference type="EMBL" id="JAE05355.1"/>
    </source>
</evidence>
<protein>
    <submittedName>
        <fullName evidence="2">Uncharacterized protein</fullName>
    </submittedName>
</protein>
<dbReference type="EMBL" id="GBRH01192541">
    <property type="protein sequence ID" value="JAE05355.1"/>
    <property type="molecule type" value="Transcribed_RNA"/>
</dbReference>
<evidence type="ECO:0000256" key="1">
    <source>
        <dbReference type="SAM" id="MobiDB-lite"/>
    </source>
</evidence>
<sequence>MTVAVKVLKPDSLRDNHNLSKRLNGTTTWQ</sequence>
<organism evidence="2">
    <name type="scientific">Arundo donax</name>
    <name type="common">Giant reed</name>
    <name type="synonym">Donax arundinaceus</name>
    <dbReference type="NCBI Taxonomy" id="35708"/>
    <lineage>
        <taxon>Eukaryota</taxon>
        <taxon>Viridiplantae</taxon>
        <taxon>Streptophyta</taxon>
        <taxon>Embryophyta</taxon>
        <taxon>Tracheophyta</taxon>
        <taxon>Spermatophyta</taxon>
        <taxon>Magnoliopsida</taxon>
        <taxon>Liliopsida</taxon>
        <taxon>Poales</taxon>
        <taxon>Poaceae</taxon>
        <taxon>PACMAD clade</taxon>
        <taxon>Arundinoideae</taxon>
        <taxon>Arundineae</taxon>
        <taxon>Arundo</taxon>
    </lineage>
</organism>